<reference evidence="1 2" key="1">
    <citation type="submission" date="2019-09" db="EMBL/GenBank/DDBJ databases">
        <title>Non-baumannii Acinetobacter spp. carrying blaNDM-1 isolated in China.</title>
        <authorList>
            <person name="Cui C."/>
            <person name="Chen C."/>
            <person name="Sun J."/>
            <person name="Liu Y."/>
        </authorList>
    </citation>
    <scope>NUCLEOTIDE SEQUENCE [LARGE SCALE GENOMIC DNA]</scope>
    <source>
        <strain evidence="1 2">B18</strain>
    </source>
</reference>
<dbReference type="Proteomes" id="UP000503440">
    <property type="component" value="Chromosome"/>
</dbReference>
<gene>
    <name evidence="1" type="ORF">FSC09_07295</name>
</gene>
<sequence>MENNKMSVVSQNSYRTLKLERQKSYRELFHFFLDESTPAPEKEKLSAQLLQRELHQIDSPSIPLPDEPVQIKDWLFQQNMQNCERYQQYLSRRQAGGQREYFQHVAAAYDFLVKVAPVKYVDGSWLYSTLKHWPDPNFQHLIMIYLEELGLGSVKANHVSMYQQLLSSLNLQDLVEGLEDEYYYQPVVQLALAYAPQQYLPEVIGFNLGYEQLPLHLLISNYELAELGLDHQYFNVHITIDNLDNGHAHRSVAALEYAYSQAANKTEFIDKLKRGYALNDVGLGSTEIIKNSNLNPLIEKIFKKKAVVGKLIHNNRCRFAQASVNEWLSNDQKVVEFLQVLQDKQWIKRGQHPSESRFWQLIHNEEGKMFGVFSVAEQQIIYDWIAQAYTERRAPFKAVTPVQQVDDYIVDYFNSSEQQALQQQLKLARNAEEKINLLLPYLAPHQHHNPTGLWATRQLTQFLFPQALQQIQ</sequence>
<evidence type="ECO:0000313" key="1">
    <source>
        <dbReference type="EMBL" id="QIC70229.1"/>
    </source>
</evidence>
<organism evidence="1 2">
    <name type="scientific">Acinetobacter indicus</name>
    <dbReference type="NCBI Taxonomy" id="756892"/>
    <lineage>
        <taxon>Bacteria</taxon>
        <taxon>Pseudomonadati</taxon>
        <taxon>Pseudomonadota</taxon>
        <taxon>Gammaproteobacteria</taxon>
        <taxon>Moraxellales</taxon>
        <taxon>Moraxellaceae</taxon>
        <taxon>Acinetobacter</taxon>
    </lineage>
</organism>
<dbReference type="InterPro" id="IPR016084">
    <property type="entry name" value="Haem_Oase-like_multi-hlx"/>
</dbReference>
<dbReference type="Gene3D" id="1.20.910.10">
    <property type="entry name" value="Heme oxygenase-like"/>
    <property type="match status" value="1"/>
</dbReference>
<dbReference type="EMBL" id="CP044455">
    <property type="protein sequence ID" value="QIC70229.1"/>
    <property type="molecule type" value="Genomic_DNA"/>
</dbReference>
<name>A0A6C0Y299_9GAMM</name>
<dbReference type="Pfam" id="PF14518">
    <property type="entry name" value="Haem_oxygenas_2"/>
    <property type="match status" value="1"/>
</dbReference>
<dbReference type="SMART" id="SM01236">
    <property type="entry name" value="Haem_oxygenase_2"/>
    <property type="match status" value="1"/>
</dbReference>
<dbReference type="AlphaFoldDB" id="A0A6C0Y299"/>
<evidence type="ECO:0000313" key="2">
    <source>
        <dbReference type="Proteomes" id="UP000503440"/>
    </source>
</evidence>
<accession>A0A6C0Y299</accession>
<protein>
    <submittedName>
        <fullName evidence="1">Iron-containing redox enzyme family protein</fullName>
    </submittedName>
</protein>
<proteinExistence type="predicted"/>